<evidence type="ECO:0000256" key="5">
    <source>
        <dbReference type="ARBA" id="ARBA00023136"/>
    </source>
</evidence>
<feature type="transmembrane region" description="Helical" evidence="6">
    <location>
        <begin position="12"/>
        <end position="31"/>
    </location>
</feature>
<dbReference type="InterPro" id="IPR051461">
    <property type="entry name" value="UPF0750_membrane"/>
</dbReference>
<dbReference type="InterPro" id="IPR015867">
    <property type="entry name" value="N-reg_PII/ATP_PRibTrfase_C"/>
</dbReference>
<dbReference type="KEGG" id="erl:AOC36_00405"/>
<keyword evidence="2" id="KW-1003">Cell membrane</keyword>
<dbReference type="CDD" id="cd16380">
    <property type="entry name" value="YitT_C"/>
    <property type="match status" value="1"/>
</dbReference>
<keyword evidence="3 6" id="KW-0812">Transmembrane</keyword>
<reference evidence="8 9" key="1">
    <citation type="submission" date="2015-10" db="EMBL/GenBank/DDBJ databases">
        <title>Erysipelothrix larvae sp. LV19 isolated from the larval gut of the rhinoceros beetle, Trypoxylus dichotomus.</title>
        <authorList>
            <person name="Lim S."/>
            <person name="Kim B.-C."/>
        </authorList>
    </citation>
    <scope>NUCLEOTIDE SEQUENCE [LARGE SCALE GENOMIC DNA]</scope>
    <source>
        <strain evidence="8 9">LV19</strain>
    </source>
</reference>
<evidence type="ECO:0000313" key="9">
    <source>
        <dbReference type="Proteomes" id="UP000063781"/>
    </source>
</evidence>
<evidence type="ECO:0000256" key="2">
    <source>
        <dbReference type="ARBA" id="ARBA00022475"/>
    </source>
</evidence>
<dbReference type="PANTHER" id="PTHR33545">
    <property type="entry name" value="UPF0750 MEMBRANE PROTEIN YITT-RELATED"/>
    <property type="match status" value="1"/>
</dbReference>
<evidence type="ECO:0000256" key="4">
    <source>
        <dbReference type="ARBA" id="ARBA00022989"/>
    </source>
</evidence>
<dbReference type="EMBL" id="CP013213">
    <property type="protein sequence ID" value="AMC92508.1"/>
    <property type="molecule type" value="Genomic_DNA"/>
</dbReference>
<organism evidence="8 9">
    <name type="scientific">Erysipelothrix larvae</name>
    <dbReference type="NCBI Taxonomy" id="1514105"/>
    <lineage>
        <taxon>Bacteria</taxon>
        <taxon>Bacillati</taxon>
        <taxon>Bacillota</taxon>
        <taxon>Erysipelotrichia</taxon>
        <taxon>Erysipelotrichales</taxon>
        <taxon>Erysipelotrichaceae</taxon>
        <taxon>Erysipelothrix</taxon>
    </lineage>
</organism>
<gene>
    <name evidence="8" type="ORF">AOC36_00405</name>
</gene>
<evidence type="ECO:0000313" key="8">
    <source>
        <dbReference type="EMBL" id="AMC92508.1"/>
    </source>
</evidence>
<proteinExistence type="predicted"/>
<dbReference type="Pfam" id="PF10035">
    <property type="entry name" value="DUF2179"/>
    <property type="match status" value="1"/>
</dbReference>
<dbReference type="RefSeq" id="WP_067629823.1">
    <property type="nucleotide sequence ID" value="NZ_CP013213.1"/>
</dbReference>
<sequence>MKNRVLDTLQLIGGNFILACSVVFLIIPNSVLSGGVAGVAIALAPFLTISVETIMTGIIVITFIMGYLFLGKAFAVKTIASSIMYPIFINGLSLIPHTVRVDPILASIFGGLVAGVGLGLVFRTGASTGGMDIPPLILASKTNVKVSVWIMVVDFFTILLGLSAYGLNDVLIGLLSVYSTTKAINIITTLGGQQAKQVFIISDYVDDILDMILENLDRGATIIDAHGGFTRKQKQIIMTVITTVEYPQLERHVKEVDKDAFLIVSDVTEVHGQGFYKI</sequence>
<accession>A0A109UGG3</accession>
<feature type="transmembrane region" description="Helical" evidence="6">
    <location>
        <begin position="37"/>
        <end position="70"/>
    </location>
</feature>
<feature type="domain" description="DUF2179" evidence="7">
    <location>
        <begin position="218"/>
        <end position="272"/>
    </location>
</feature>
<feature type="transmembrane region" description="Helical" evidence="6">
    <location>
        <begin position="82"/>
        <end position="99"/>
    </location>
</feature>
<evidence type="ECO:0000256" key="3">
    <source>
        <dbReference type="ARBA" id="ARBA00022692"/>
    </source>
</evidence>
<keyword evidence="4 6" id="KW-1133">Transmembrane helix</keyword>
<dbReference type="InterPro" id="IPR003740">
    <property type="entry name" value="YitT"/>
</dbReference>
<dbReference type="AlphaFoldDB" id="A0A109UGG3"/>
<dbReference type="InterPro" id="IPR019264">
    <property type="entry name" value="DUF2179"/>
</dbReference>
<dbReference type="Proteomes" id="UP000063781">
    <property type="component" value="Chromosome"/>
</dbReference>
<feature type="transmembrane region" description="Helical" evidence="6">
    <location>
        <begin position="146"/>
        <end position="167"/>
    </location>
</feature>
<feature type="transmembrane region" description="Helical" evidence="6">
    <location>
        <begin position="105"/>
        <end position="125"/>
    </location>
</feature>
<dbReference type="Gene3D" id="3.30.70.120">
    <property type="match status" value="1"/>
</dbReference>
<dbReference type="Pfam" id="PF02588">
    <property type="entry name" value="YitT_membrane"/>
    <property type="match status" value="1"/>
</dbReference>
<dbReference type="PANTHER" id="PTHR33545:SF5">
    <property type="entry name" value="UPF0750 MEMBRANE PROTEIN YITT"/>
    <property type="match status" value="1"/>
</dbReference>
<dbReference type="STRING" id="1514105.AOC36_00405"/>
<dbReference type="GO" id="GO:0005886">
    <property type="term" value="C:plasma membrane"/>
    <property type="evidence" value="ECO:0007669"/>
    <property type="project" value="UniProtKB-SubCell"/>
</dbReference>
<evidence type="ECO:0000256" key="6">
    <source>
        <dbReference type="SAM" id="Phobius"/>
    </source>
</evidence>
<dbReference type="PIRSF" id="PIRSF006483">
    <property type="entry name" value="Membrane_protein_YitT"/>
    <property type="match status" value="1"/>
</dbReference>
<protein>
    <recommendedName>
        <fullName evidence="7">DUF2179 domain-containing protein</fullName>
    </recommendedName>
</protein>
<dbReference type="PROSITE" id="PS51257">
    <property type="entry name" value="PROKAR_LIPOPROTEIN"/>
    <property type="match status" value="1"/>
</dbReference>
<keyword evidence="5 6" id="KW-0472">Membrane</keyword>
<comment type="subcellular location">
    <subcellularLocation>
        <location evidence="1">Cell membrane</location>
        <topology evidence="1">Multi-pass membrane protein</topology>
    </subcellularLocation>
</comment>
<evidence type="ECO:0000259" key="7">
    <source>
        <dbReference type="Pfam" id="PF10035"/>
    </source>
</evidence>
<name>A0A109UGG3_9FIRM</name>
<evidence type="ECO:0000256" key="1">
    <source>
        <dbReference type="ARBA" id="ARBA00004651"/>
    </source>
</evidence>
<keyword evidence="9" id="KW-1185">Reference proteome</keyword>
<dbReference type="OrthoDB" id="1758221at2"/>